<keyword evidence="6" id="KW-1185">Reference proteome</keyword>
<dbReference type="Gene3D" id="3.40.640.10">
    <property type="entry name" value="Type I PLP-dependent aspartate aminotransferase-like (Major domain)"/>
    <property type="match status" value="1"/>
</dbReference>
<dbReference type="SUPFAM" id="SSF53383">
    <property type="entry name" value="PLP-dependent transferases"/>
    <property type="match status" value="1"/>
</dbReference>
<dbReference type="InterPro" id="IPR015422">
    <property type="entry name" value="PyrdxlP-dep_Trfase_small"/>
</dbReference>
<dbReference type="InterPro" id="IPR049704">
    <property type="entry name" value="Aminotrans_3_PPA_site"/>
</dbReference>
<dbReference type="Pfam" id="PF00202">
    <property type="entry name" value="Aminotran_3"/>
    <property type="match status" value="1"/>
</dbReference>
<evidence type="ECO:0000256" key="3">
    <source>
        <dbReference type="ARBA" id="ARBA00022898"/>
    </source>
</evidence>
<keyword evidence="3 4" id="KW-0663">Pyridoxal phosphate</keyword>
<dbReference type="OrthoDB" id="9801052at2"/>
<comment type="cofactor">
    <cofactor evidence="1">
        <name>pyridoxal 5'-phosphate</name>
        <dbReference type="ChEBI" id="CHEBI:597326"/>
    </cofactor>
</comment>
<name>A0A430KT94_9GAMM</name>
<evidence type="ECO:0000256" key="1">
    <source>
        <dbReference type="ARBA" id="ARBA00001933"/>
    </source>
</evidence>
<dbReference type="AlphaFoldDB" id="A0A430KT94"/>
<evidence type="ECO:0000313" key="6">
    <source>
        <dbReference type="Proteomes" id="UP000283087"/>
    </source>
</evidence>
<dbReference type="InterPro" id="IPR015424">
    <property type="entry name" value="PyrdxlP-dep_Trfase"/>
</dbReference>
<dbReference type="InterPro" id="IPR015421">
    <property type="entry name" value="PyrdxlP-dep_Trfase_major"/>
</dbReference>
<reference evidence="5 6" key="1">
    <citation type="submission" date="2018-11" db="EMBL/GenBank/DDBJ databases">
        <title>The draft genome sequence of Amphritea opalescens ANRC-JH13T.</title>
        <authorList>
            <person name="Fang Z."/>
            <person name="Zhang Y."/>
            <person name="Han X."/>
        </authorList>
    </citation>
    <scope>NUCLEOTIDE SEQUENCE [LARGE SCALE GENOMIC DNA]</scope>
    <source>
        <strain evidence="5 6">ANRC-JH13</strain>
    </source>
</reference>
<sequence length="428" mass="46353">MKQRSQWVEDFEGNNVPETVVSSGCGGWVNIEGKERAYEAVSGHSCLNLGHGHAELVDAAAASLSNLSYCSPEHLSPSSIALSERLSTLLGGNYMIKYSLSGSSSNEMALSIARRRWQALGHLNKTVCISLDRSYHGNLGQAQYITGFEAFRVEGRPDNADFVHISSARNAKTDELFSLAEIQKQIETTVDAIGSERIACLFVEPVNFAGGVIVPPKGYLKLLRKLCDQYEITLIVDEVITGFGRSGTWFAFQQEDIRPDMVTLGKGITAGYFPLAAVAVDKAIYDDLQQHQVPLKMVITMAGHPVGCSIALKAIEIVERDNLCSQVTLNEAVIRSTFNLIADAPIIGDIRGFGHMWGLEFCDFNGHSSATIAAKVAQECEHNGCIVAAADGIIRINPPLNMSQDECDNMLQVMINAVNNAASQLVAG</sequence>
<dbReference type="GO" id="GO:0030170">
    <property type="term" value="F:pyridoxal phosphate binding"/>
    <property type="evidence" value="ECO:0007669"/>
    <property type="project" value="InterPro"/>
</dbReference>
<dbReference type="RefSeq" id="WP_126157809.1">
    <property type="nucleotide sequence ID" value="NZ_RQXW01000004.1"/>
</dbReference>
<organism evidence="5 6">
    <name type="scientific">Amphritea opalescens</name>
    <dbReference type="NCBI Taxonomy" id="2490544"/>
    <lineage>
        <taxon>Bacteria</taxon>
        <taxon>Pseudomonadati</taxon>
        <taxon>Pseudomonadota</taxon>
        <taxon>Gammaproteobacteria</taxon>
        <taxon>Oceanospirillales</taxon>
        <taxon>Oceanospirillaceae</taxon>
        <taxon>Amphritea</taxon>
    </lineage>
</organism>
<dbReference type="InterPro" id="IPR005814">
    <property type="entry name" value="Aminotrans_3"/>
</dbReference>
<dbReference type="CDD" id="cd00610">
    <property type="entry name" value="OAT_like"/>
    <property type="match status" value="1"/>
</dbReference>
<dbReference type="PROSITE" id="PS00600">
    <property type="entry name" value="AA_TRANSFER_CLASS_3"/>
    <property type="match status" value="1"/>
</dbReference>
<dbReference type="GO" id="GO:0008483">
    <property type="term" value="F:transaminase activity"/>
    <property type="evidence" value="ECO:0007669"/>
    <property type="project" value="UniProtKB-KW"/>
</dbReference>
<dbReference type="Gene3D" id="3.90.1150.10">
    <property type="entry name" value="Aspartate Aminotransferase, domain 1"/>
    <property type="match status" value="1"/>
</dbReference>
<keyword evidence="5" id="KW-0032">Aminotransferase</keyword>
<evidence type="ECO:0000313" key="5">
    <source>
        <dbReference type="EMBL" id="RTE66706.1"/>
    </source>
</evidence>
<proteinExistence type="inferred from homology"/>
<dbReference type="PANTHER" id="PTHR43094:SF1">
    <property type="entry name" value="AMINOTRANSFERASE CLASS-III"/>
    <property type="match status" value="1"/>
</dbReference>
<dbReference type="EMBL" id="RQXW01000004">
    <property type="protein sequence ID" value="RTE66706.1"/>
    <property type="molecule type" value="Genomic_DNA"/>
</dbReference>
<protein>
    <submittedName>
        <fullName evidence="5">Aspartate aminotransferase family protein</fullName>
    </submittedName>
</protein>
<keyword evidence="5" id="KW-0808">Transferase</keyword>
<comment type="caution">
    <text evidence="5">The sequence shown here is derived from an EMBL/GenBank/DDBJ whole genome shotgun (WGS) entry which is preliminary data.</text>
</comment>
<comment type="similarity">
    <text evidence="2 4">Belongs to the class-III pyridoxal-phosphate-dependent aminotransferase family.</text>
</comment>
<accession>A0A430KT94</accession>
<evidence type="ECO:0000256" key="2">
    <source>
        <dbReference type="ARBA" id="ARBA00008954"/>
    </source>
</evidence>
<gene>
    <name evidence="5" type="ORF">EH243_06405</name>
</gene>
<dbReference type="Proteomes" id="UP000283087">
    <property type="component" value="Unassembled WGS sequence"/>
</dbReference>
<evidence type="ECO:0000256" key="4">
    <source>
        <dbReference type="RuleBase" id="RU003560"/>
    </source>
</evidence>
<dbReference type="PANTHER" id="PTHR43094">
    <property type="entry name" value="AMINOTRANSFERASE"/>
    <property type="match status" value="1"/>
</dbReference>